<dbReference type="EMBL" id="JAALLT010000004">
    <property type="protein sequence ID" value="NGP77763.1"/>
    <property type="molecule type" value="Genomic_DNA"/>
</dbReference>
<proteinExistence type="predicted"/>
<accession>A0A6M1TCB9</accession>
<reference evidence="2 3" key="1">
    <citation type="submission" date="2020-02" db="EMBL/GenBank/DDBJ databases">
        <title>Balneolaceae bacterium YR4-1, complete genome.</title>
        <authorList>
            <person name="Li Y."/>
            <person name="Wu S."/>
        </authorList>
    </citation>
    <scope>NUCLEOTIDE SEQUENCE [LARGE SCALE GENOMIC DNA]</scope>
    <source>
        <strain evidence="2 3">YR4-1</strain>
    </source>
</reference>
<dbReference type="Pfam" id="PF14588">
    <property type="entry name" value="YjgF_endoribonc"/>
    <property type="match status" value="1"/>
</dbReference>
<keyword evidence="3" id="KW-1185">Reference proteome</keyword>
<dbReference type="RefSeq" id="WP_165143436.1">
    <property type="nucleotide sequence ID" value="NZ_JAALLT010000004.1"/>
</dbReference>
<dbReference type="Gene3D" id="3.30.1330.40">
    <property type="entry name" value="RutC-like"/>
    <property type="match status" value="1"/>
</dbReference>
<evidence type="ECO:0000313" key="2">
    <source>
        <dbReference type="EMBL" id="NGP77763.1"/>
    </source>
</evidence>
<dbReference type="InterPro" id="IPR013813">
    <property type="entry name" value="Endoribo_LPSP/chorism_mut-like"/>
</dbReference>
<organism evidence="2 3">
    <name type="scientific">Halalkalibaculum roseum</name>
    <dbReference type="NCBI Taxonomy" id="2709311"/>
    <lineage>
        <taxon>Bacteria</taxon>
        <taxon>Pseudomonadati</taxon>
        <taxon>Balneolota</taxon>
        <taxon>Balneolia</taxon>
        <taxon>Balneolales</taxon>
        <taxon>Balneolaceae</taxon>
        <taxon>Halalkalibaculum</taxon>
    </lineage>
</organism>
<name>A0A6M1TCB9_9BACT</name>
<evidence type="ECO:0000313" key="3">
    <source>
        <dbReference type="Proteomes" id="UP000473278"/>
    </source>
</evidence>
<gene>
    <name evidence="2" type="ORF">G3570_14035</name>
</gene>
<protein>
    <submittedName>
        <fullName evidence="2">RidA family protein</fullName>
    </submittedName>
</protein>
<dbReference type="InterPro" id="IPR035959">
    <property type="entry name" value="RutC-like_sf"/>
</dbReference>
<dbReference type="SUPFAM" id="SSF55298">
    <property type="entry name" value="YjgF-like"/>
    <property type="match status" value="1"/>
</dbReference>
<dbReference type="PANTHER" id="PTHR43760">
    <property type="entry name" value="ENDORIBONUCLEASE-RELATED"/>
    <property type="match status" value="1"/>
</dbReference>
<dbReference type="PANTHER" id="PTHR43760:SF1">
    <property type="entry name" value="ENDORIBONUCLEASE L-PSP_CHORISMATE MUTASE-LIKE DOMAIN-CONTAINING PROTEIN"/>
    <property type="match status" value="1"/>
</dbReference>
<comment type="caution">
    <text evidence="2">The sequence shown here is derived from an EMBL/GenBank/DDBJ whole genome shotgun (WGS) entry which is preliminary data.</text>
</comment>
<dbReference type="CDD" id="cd02199">
    <property type="entry name" value="YjgF_YER057c_UK114_like_1"/>
    <property type="match status" value="1"/>
</dbReference>
<dbReference type="AlphaFoldDB" id="A0A6M1TCB9"/>
<feature type="domain" description="Endoribonuclease L-PSP/chorismate mutase-like" evidence="1">
    <location>
        <begin position="37"/>
        <end position="180"/>
    </location>
</feature>
<dbReference type="Proteomes" id="UP000473278">
    <property type="component" value="Unassembled WGS sequence"/>
</dbReference>
<evidence type="ECO:0000259" key="1">
    <source>
        <dbReference type="Pfam" id="PF14588"/>
    </source>
</evidence>
<sequence length="186" mass="20017">MYRLFFVFLLSVLLGCTPEKENTGSETAASTEQPDVEQRLAALGIELPEVSAPVANYVNAVRSGNLLFLAGKGPRKSDGSYITGRVTEELTLSEAQEAARLTAINQLAVLKAELGDLNKVKRIVKVNGMVNSPPGFGNQPEVINGFSDLMVEVFGERGKHARAAVGMSSLPRNIAVEVEMIVEVEE</sequence>
<dbReference type="PROSITE" id="PS51257">
    <property type="entry name" value="PROKAR_LIPOPROTEIN"/>
    <property type="match status" value="1"/>
</dbReference>